<proteinExistence type="predicted"/>
<comment type="caution">
    <text evidence="1">The sequence shown here is derived from an EMBL/GenBank/DDBJ whole genome shotgun (WGS) entry which is preliminary data.</text>
</comment>
<evidence type="ECO:0000313" key="1">
    <source>
        <dbReference type="EMBL" id="KOO32256.1"/>
    </source>
</evidence>
<dbReference type="Proteomes" id="UP000037460">
    <property type="component" value="Unassembled WGS sequence"/>
</dbReference>
<organism evidence="1 2">
    <name type="scientific">Chrysochromulina tobinii</name>
    <dbReference type="NCBI Taxonomy" id="1460289"/>
    <lineage>
        <taxon>Eukaryota</taxon>
        <taxon>Haptista</taxon>
        <taxon>Haptophyta</taxon>
        <taxon>Prymnesiophyceae</taxon>
        <taxon>Prymnesiales</taxon>
        <taxon>Chrysochromulinaceae</taxon>
        <taxon>Chrysochromulina</taxon>
    </lineage>
</organism>
<evidence type="ECO:0000313" key="2">
    <source>
        <dbReference type="Proteomes" id="UP000037460"/>
    </source>
</evidence>
<sequence length="116" mass="12412">MVSPISAVPWAVTLWRDLPEEVLLAATEHLHSCVVHAGVSKEGHVAWFATWGEGEQAAAFDAEHCALKPLFDELRAQGLEIHVISGVGYPTPVFTLAEVEALATDLSCVVEPPASL</sequence>
<name>A0A0M0K034_9EUKA</name>
<dbReference type="AlphaFoldDB" id="A0A0M0K034"/>
<dbReference type="EMBL" id="JWZX01001816">
    <property type="protein sequence ID" value="KOO32256.1"/>
    <property type="molecule type" value="Genomic_DNA"/>
</dbReference>
<keyword evidence="2" id="KW-1185">Reference proteome</keyword>
<protein>
    <submittedName>
        <fullName evidence="1">Uncharacterized protein</fullName>
    </submittedName>
</protein>
<accession>A0A0M0K034</accession>
<gene>
    <name evidence="1" type="ORF">Ctob_008275</name>
</gene>
<reference evidence="2" key="1">
    <citation type="journal article" date="2015" name="PLoS Genet.">
        <title>Genome Sequence and Transcriptome Analyses of Chrysochromulina tobin: Metabolic Tools for Enhanced Algal Fitness in the Prominent Order Prymnesiales (Haptophyceae).</title>
        <authorList>
            <person name="Hovde B.T."/>
            <person name="Deodato C.R."/>
            <person name="Hunsperger H.M."/>
            <person name="Ryken S.A."/>
            <person name="Yost W."/>
            <person name="Jha R.K."/>
            <person name="Patterson J."/>
            <person name="Monnat R.J. Jr."/>
            <person name="Barlow S.B."/>
            <person name="Starkenburg S.R."/>
            <person name="Cattolico R.A."/>
        </authorList>
    </citation>
    <scope>NUCLEOTIDE SEQUENCE</scope>
    <source>
        <strain evidence="2">CCMP291</strain>
    </source>
</reference>